<proteinExistence type="predicted"/>
<accession>A0A6G1JA52</accession>
<dbReference type="AlphaFoldDB" id="A0A6G1JA52"/>
<name>A0A6G1JA52_9PLEO</name>
<evidence type="ECO:0000313" key="1">
    <source>
        <dbReference type="EMBL" id="KAF2687019.1"/>
    </source>
</evidence>
<sequence length="69" mass="7544">MRPGDRLNINERGQQTNGLGFCIIFTVFRGTPFCVSSAHGIIYIGMTAIPFDVVTGSALTFVVLHRSLE</sequence>
<keyword evidence="2" id="KW-1185">Reference proteome</keyword>
<protein>
    <submittedName>
        <fullName evidence="1">Uncharacterized protein</fullName>
    </submittedName>
</protein>
<dbReference type="EMBL" id="MU005575">
    <property type="protein sequence ID" value="KAF2687019.1"/>
    <property type="molecule type" value="Genomic_DNA"/>
</dbReference>
<organism evidence="1 2">
    <name type="scientific">Lentithecium fluviatile CBS 122367</name>
    <dbReference type="NCBI Taxonomy" id="1168545"/>
    <lineage>
        <taxon>Eukaryota</taxon>
        <taxon>Fungi</taxon>
        <taxon>Dikarya</taxon>
        <taxon>Ascomycota</taxon>
        <taxon>Pezizomycotina</taxon>
        <taxon>Dothideomycetes</taxon>
        <taxon>Pleosporomycetidae</taxon>
        <taxon>Pleosporales</taxon>
        <taxon>Massarineae</taxon>
        <taxon>Lentitheciaceae</taxon>
        <taxon>Lentithecium</taxon>
    </lineage>
</organism>
<gene>
    <name evidence="1" type="ORF">K458DRAFT_184660</name>
</gene>
<dbReference type="Proteomes" id="UP000799291">
    <property type="component" value="Unassembled WGS sequence"/>
</dbReference>
<evidence type="ECO:0000313" key="2">
    <source>
        <dbReference type="Proteomes" id="UP000799291"/>
    </source>
</evidence>
<reference evidence="1" key="1">
    <citation type="journal article" date="2020" name="Stud. Mycol.">
        <title>101 Dothideomycetes genomes: a test case for predicting lifestyles and emergence of pathogens.</title>
        <authorList>
            <person name="Haridas S."/>
            <person name="Albert R."/>
            <person name="Binder M."/>
            <person name="Bloem J."/>
            <person name="Labutti K."/>
            <person name="Salamov A."/>
            <person name="Andreopoulos B."/>
            <person name="Baker S."/>
            <person name="Barry K."/>
            <person name="Bills G."/>
            <person name="Bluhm B."/>
            <person name="Cannon C."/>
            <person name="Castanera R."/>
            <person name="Culley D."/>
            <person name="Daum C."/>
            <person name="Ezra D."/>
            <person name="Gonzalez J."/>
            <person name="Henrissat B."/>
            <person name="Kuo A."/>
            <person name="Liang C."/>
            <person name="Lipzen A."/>
            <person name="Lutzoni F."/>
            <person name="Magnuson J."/>
            <person name="Mondo S."/>
            <person name="Nolan M."/>
            <person name="Ohm R."/>
            <person name="Pangilinan J."/>
            <person name="Park H.-J."/>
            <person name="Ramirez L."/>
            <person name="Alfaro M."/>
            <person name="Sun H."/>
            <person name="Tritt A."/>
            <person name="Yoshinaga Y."/>
            <person name="Zwiers L.-H."/>
            <person name="Turgeon B."/>
            <person name="Goodwin S."/>
            <person name="Spatafora J."/>
            <person name="Crous P."/>
            <person name="Grigoriev I."/>
        </authorList>
    </citation>
    <scope>NUCLEOTIDE SEQUENCE</scope>
    <source>
        <strain evidence="1">CBS 122367</strain>
    </source>
</reference>